<dbReference type="Gene3D" id="2.60.120.10">
    <property type="entry name" value="Jelly Rolls"/>
    <property type="match status" value="1"/>
</dbReference>
<feature type="domain" description="Cupin type-2" evidence="1">
    <location>
        <begin position="47"/>
        <end position="107"/>
    </location>
</feature>
<dbReference type="InterPro" id="IPR014710">
    <property type="entry name" value="RmlC-like_jellyroll"/>
</dbReference>
<evidence type="ECO:0000259" key="1">
    <source>
        <dbReference type="Pfam" id="PF07883"/>
    </source>
</evidence>
<dbReference type="PANTHER" id="PTHR36440:SF1">
    <property type="entry name" value="PUTATIVE (AFU_ORTHOLOGUE AFUA_8G07350)-RELATED"/>
    <property type="match status" value="1"/>
</dbReference>
<protein>
    <recommendedName>
        <fullName evidence="1">Cupin type-2 domain-containing protein</fullName>
    </recommendedName>
</protein>
<dbReference type="InterPro" id="IPR011051">
    <property type="entry name" value="RmlC_Cupin_sf"/>
</dbReference>
<dbReference type="InterPro" id="IPR053146">
    <property type="entry name" value="QDO-like"/>
</dbReference>
<dbReference type="AlphaFoldDB" id="A0A6J4PVN0"/>
<sequence length="152" mass="16937">MHVPAGEDLTQKGRKVFGSMSIDFKVSTLDTNGGFFVIENTDAFKGGPPWHFHHEQEEWFYVVESDYIVEIGDERYRLGPGDSVLAPRKVPHVWAHVGGETGRLIVAFQPAGRMEAFFGELARVKGTPSREELQGLFRLHGMEVTGPPLAVE</sequence>
<dbReference type="SUPFAM" id="SSF51182">
    <property type="entry name" value="RmlC-like cupins"/>
    <property type="match status" value="1"/>
</dbReference>
<gene>
    <name evidence="2" type="ORF">AVDCRST_MAG22-2967</name>
</gene>
<reference evidence="2" key="1">
    <citation type="submission" date="2020-02" db="EMBL/GenBank/DDBJ databases">
        <authorList>
            <person name="Meier V. D."/>
        </authorList>
    </citation>
    <scope>NUCLEOTIDE SEQUENCE</scope>
    <source>
        <strain evidence="2">AVDCRST_MAG22</strain>
    </source>
</reference>
<dbReference type="InterPro" id="IPR013096">
    <property type="entry name" value="Cupin_2"/>
</dbReference>
<dbReference type="Pfam" id="PF07883">
    <property type="entry name" value="Cupin_2"/>
    <property type="match status" value="1"/>
</dbReference>
<accession>A0A6J4PVN0</accession>
<proteinExistence type="predicted"/>
<dbReference type="EMBL" id="CADCUV010000137">
    <property type="protein sequence ID" value="CAA9426791.1"/>
    <property type="molecule type" value="Genomic_DNA"/>
</dbReference>
<dbReference type="PANTHER" id="PTHR36440">
    <property type="entry name" value="PUTATIVE (AFU_ORTHOLOGUE AFUA_8G07350)-RELATED"/>
    <property type="match status" value="1"/>
</dbReference>
<evidence type="ECO:0000313" key="2">
    <source>
        <dbReference type="EMBL" id="CAA9426791.1"/>
    </source>
</evidence>
<name>A0A6J4PVN0_9ACTN</name>
<organism evidence="2">
    <name type="scientific">uncultured Rubrobacteraceae bacterium</name>
    <dbReference type="NCBI Taxonomy" id="349277"/>
    <lineage>
        <taxon>Bacteria</taxon>
        <taxon>Bacillati</taxon>
        <taxon>Actinomycetota</taxon>
        <taxon>Rubrobacteria</taxon>
        <taxon>Rubrobacterales</taxon>
        <taxon>Rubrobacteraceae</taxon>
        <taxon>environmental samples</taxon>
    </lineage>
</organism>